<sequence>MKMKKRKEVNVVCHNLPDPATDMICQLIDNDRAWADLILSKTALILASVVILTAVYALAASSSDVIEKNELELITVDLASHIDSAGSIHPGTENLTVTYVFDTYAGQLISHERLNISVTGEYVTSSFEDDGNTICAARALSYRTVPFSPENLRSVLTGKFAADGTRDQPINSPFPYTDVTDLLSSTAAEELYLNTSRDVIIEQASVFVTDGSEVRELEYILVHQ</sequence>
<dbReference type="RefSeq" id="WP_091931826.1">
    <property type="nucleotide sequence ID" value="NZ_FOUJ01000001.1"/>
</dbReference>
<reference evidence="3" key="1">
    <citation type="submission" date="2016-10" db="EMBL/GenBank/DDBJ databases">
        <authorList>
            <person name="Varghese N."/>
            <person name="Submissions S."/>
        </authorList>
    </citation>
    <scope>NUCLEOTIDE SEQUENCE [LARGE SCALE GENOMIC DNA]</scope>
    <source>
        <strain evidence="3">Mob M</strain>
    </source>
</reference>
<proteinExistence type="predicted"/>
<dbReference type="Proteomes" id="UP000198535">
    <property type="component" value="Unassembled WGS sequence"/>
</dbReference>
<gene>
    <name evidence="2" type="ORF">SAMN04488696_0159</name>
</gene>
<accession>A0A1I4NMX5</accession>
<protein>
    <submittedName>
        <fullName evidence="2">Uncharacterized protein</fullName>
    </submittedName>
</protein>
<evidence type="ECO:0000313" key="3">
    <source>
        <dbReference type="Proteomes" id="UP000198535"/>
    </source>
</evidence>
<dbReference type="EMBL" id="FOUJ01000001">
    <property type="protein sequence ID" value="SFM16839.1"/>
    <property type="molecule type" value="Genomic_DNA"/>
</dbReference>
<feature type="transmembrane region" description="Helical" evidence="1">
    <location>
        <begin position="42"/>
        <end position="59"/>
    </location>
</feature>
<name>A0A1I4NMX5_9EURY</name>
<organism evidence="2 3">
    <name type="scientific">Methanolobus profundi</name>
    <dbReference type="NCBI Taxonomy" id="487685"/>
    <lineage>
        <taxon>Archaea</taxon>
        <taxon>Methanobacteriati</taxon>
        <taxon>Methanobacteriota</taxon>
        <taxon>Stenosarchaea group</taxon>
        <taxon>Methanomicrobia</taxon>
        <taxon>Methanosarcinales</taxon>
        <taxon>Methanosarcinaceae</taxon>
        <taxon>Methanolobus</taxon>
    </lineage>
</organism>
<keyword evidence="1" id="KW-0812">Transmembrane</keyword>
<keyword evidence="1" id="KW-0472">Membrane</keyword>
<evidence type="ECO:0000256" key="1">
    <source>
        <dbReference type="SAM" id="Phobius"/>
    </source>
</evidence>
<keyword evidence="1" id="KW-1133">Transmembrane helix</keyword>
<dbReference type="OrthoDB" id="125616at2157"/>
<evidence type="ECO:0000313" key="2">
    <source>
        <dbReference type="EMBL" id="SFM16839.1"/>
    </source>
</evidence>
<dbReference type="AlphaFoldDB" id="A0A1I4NMX5"/>
<keyword evidence="3" id="KW-1185">Reference proteome</keyword>
<dbReference type="STRING" id="487685.SAMN04488696_0159"/>